<name>A0A915UB33_9BACT</name>
<keyword evidence="6" id="KW-1185">Reference proteome</keyword>
<dbReference type="GO" id="GO:0004748">
    <property type="term" value="F:ribonucleoside-diphosphate reductase activity, thioredoxin disulfide as acceptor"/>
    <property type="evidence" value="ECO:0007669"/>
    <property type="project" value="TreeGrafter"/>
</dbReference>
<dbReference type="KEGG" id="ddu:GF1_26260"/>
<sequence>MSVSVQAASAAESALFTTIRKRDGRLVPFVVDKITDAILKAGRATGEFGRVEARRLTIRVLSLAQAMLSDETLEVETIQDLVEEVLLASPYKKTAKAYILYRDQHARIREMVQKADVELIESYLERLDWQVEENSNMAYSLQGLNNYIASEVSKVYWLSKIYTPEVRRAHQQGDLHIHDLGQLSVYCVGWDLQDLLRVGFRGASGKAESAPARHLRTALGQIVNFFYTLQGEAAGAQAFSSFDTLLAPFIRHDRLEYREVKQALQEFIFNLNVPTRVGFQTPFTNLTLDLQVPHALASQPVIIGGEQQDTVYGDYQAEMGLFNRAFLEVLSEGDARGRVFTFPIPTYNITDDFNWDDPDLEPLWEVTARYGIPYFANFVNSDLSPDDARSMCCRLRLDTRQLEKRGGGLFGANPLTGSIGVVTINMGALGYQATDEADFFSRLDQLMETARTSLETKRKVLEQFTDKGLYPYTRYYLRHVRERFGSFWNNHFSTIGLIGMNEACLNFLGQTIGERAGQRFAIRVLDHMRARLQQFQEETGNHYNLEATPAEGTGFRLARLDAHRFPEMRCTLRTSSDGQVPIYSNSTQLPVNFSDDIFEILDLQDPLQSRYTGGTVQHVFLGESEVDPGAVKAFVKKVCSSYRLPYFTITPSFSICPDHGYLRGEQQKCPRCGARTEIYSRVVGYLRPVDQWNSGKRDEFPCAAATGWPGPAGGSPACVLAACSGFPSAIIRARWRLWSLPRVATSAAPSVTTVLCCRQGTRSRRSARRISLPFSTSGAGCLKGWLSPAASPPCTRIWPISVVRCGIWVSWSSSTPTVPGPGPSSICWRITWWISLPWMSRPHRSGTISWPEFRWSRPVS</sequence>
<dbReference type="InterPro" id="IPR005144">
    <property type="entry name" value="ATP-cone_dom"/>
</dbReference>
<protein>
    <submittedName>
        <fullName evidence="5">Anaerobic ribonucleoside triphosphate reductase</fullName>
    </submittedName>
</protein>
<dbReference type="CDD" id="cd01675">
    <property type="entry name" value="RNR_III"/>
    <property type="match status" value="1"/>
</dbReference>
<dbReference type="Gene3D" id="3.20.70.20">
    <property type="match status" value="1"/>
</dbReference>
<dbReference type="PANTHER" id="PTHR21075:SF0">
    <property type="entry name" value="ANAEROBIC RIBONUCLEOSIDE-TRIPHOSPHATE REDUCTASE"/>
    <property type="match status" value="1"/>
</dbReference>
<keyword evidence="1 3" id="KW-0547">Nucleotide-binding</keyword>
<dbReference type="GO" id="GO:0008998">
    <property type="term" value="F:ribonucleoside-triphosphate reductase (thioredoxin) activity"/>
    <property type="evidence" value="ECO:0007669"/>
    <property type="project" value="InterPro"/>
</dbReference>
<feature type="domain" description="ATP-cone" evidence="4">
    <location>
        <begin position="17"/>
        <end position="109"/>
    </location>
</feature>
<evidence type="ECO:0000256" key="3">
    <source>
        <dbReference type="PROSITE-ProRule" id="PRU00492"/>
    </source>
</evidence>
<dbReference type="Proteomes" id="UP001063350">
    <property type="component" value="Chromosome"/>
</dbReference>
<keyword evidence="2 3" id="KW-0067">ATP-binding</keyword>
<dbReference type="AlphaFoldDB" id="A0A915UB33"/>
<dbReference type="SUPFAM" id="SSF51998">
    <property type="entry name" value="PFL-like glycyl radical enzymes"/>
    <property type="match status" value="1"/>
</dbReference>
<gene>
    <name evidence="5" type="ORF">GF1_26260</name>
</gene>
<dbReference type="Pfam" id="PF13597">
    <property type="entry name" value="NRDD"/>
    <property type="match status" value="1"/>
</dbReference>
<dbReference type="GO" id="GO:0009265">
    <property type="term" value="P:2'-deoxyribonucleotide biosynthetic process"/>
    <property type="evidence" value="ECO:0007669"/>
    <property type="project" value="TreeGrafter"/>
</dbReference>
<dbReference type="GO" id="GO:0005524">
    <property type="term" value="F:ATP binding"/>
    <property type="evidence" value="ECO:0007669"/>
    <property type="project" value="UniProtKB-UniRule"/>
</dbReference>
<evidence type="ECO:0000256" key="1">
    <source>
        <dbReference type="ARBA" id="ARBA00022741"/>
    </source>
</evidence>
<dbReference type="NCBIfam" id="NF006126">
    <property type="entry name" value="PRK08270.1"/>
    <property type="match status" value="1"/>
</dbReference>
<dbReference type="InterPro" id="IPR012833">
    <property type="entry name" value="NrdD"/>
</dbReference>
<dbReference type="GO" id="GO:0031250">
    <property type="term" value="C:anaerobic ribonucleoside-triphosphate reductase complex"/>
    <property type="evidence" value="ECO:0007669"/>
    <property type="project" value="TreeGrafter"/>
</dbReference>
<evidence type="ECO:0000256" key="2">
    <source>
        <dbReference type="ARBA" id="ARBA00022840"/>
    </source>
</evidence>
<dbReference type="GO" id="GO:0006260">
    <property type="term" value="P:DNA replication"/>
    <property type="evidence" value="ECO:0007669"/>
    <property type="project" value="InterPro"/>
</dbReference>
<proteinExistence type="predicted"/>
<dbReference type="PROSITE" id="PS51161">
    <property type="entry name" value="ATP_CONE"/>
    <property type="match status" value="1"/>
</dbReference>
<accession>A0A915UB33</accession>
<dbReference type="Pfam" id="PF03477">
    <property type="entry name" value="ATP-cone"/>
    <property type="match status" value="1"/>
</dbReference>
<evidence type="ECO:0000313" key="6">
    <source>
        <dbReference type="Proteomes" id="UP001063350"/>
    </source>
</evidence>
<organism evidence="5 6">
    <name type="scientific">Desulfolithobacter dissulfuricans</name>
    <dbReference type="NCBI Taxonomy" id="2795293"/>
    <lineage>
        <taxon>Bacteria</taxon>
        <taxon>Pseudomonadati</taxon>
        <taxon>Thermodesulfobacteriota</taxon>
        <taxon>Desulfobulbia</taxon>
        <taxon>Desulfobulbales</taxon>
        <taxon>Desulfobulbaceae</taxon>
        <taxon>Desulfolithobacter</taxon>
    </lineage>
</organism>
<dbReference type="EMBL" id="AP024233">
    <property type="protein sequence ID" value="BCO10250.1"/>
    <property type="molecule type" value="Genomic_DNA"/>
</dbReference>
<evidence type="ECO:0000313" key="5">
    <source>
        <dbReference type="EMBL" id="BCO10250.1"/>
    </source>
</evidence>
<dbReference type="NCBIfam" id="TIGR02487">
    <property type="entry name" value="NrdD"/>
    <property type="match status" value="1"/>
</dbReference>
<evidence type="ECO:0000259" key="4">
    <source>
        <dbReference type="PROSITE" id="PS51161"/>
    </source>
</evidence>
<reference evidence="5" key="1">
    <citation type="submission" date="2020-12" db="EMBL/GenBank/DDBJ databases">
        <title>Desulfobium dissulfuricans gen. nov., sp. nov., a novel mesophilic, sulfate-reducing bacterium isolated from a deep-sea hydrothermal vent.</title>
        <authorList>
            <person name="Hashimoto Y."/>
            <person name="Tame A."/>
            <person name="Sawayama S."/>
            <person name="Miyazaki J."/>
            <person name="Takai K."/>
            <person name="Nakagawa S."/>
        </authorList>
    </citation>
    <scope>NUCLEOTIDE SEQUENCE</scope>
    <source>
        <strain evidence="5">GF1</strain>
    </source>
</reference>
<dbReference type="PANTHER" id="PTHR21075">
    <property type="entry name" value="ANAEROBIC RIBONUCLEOSIDE-TRIPHOSPHATE REDUCTASE"/>
    <property type="match status" value="1"/>
</dbReference>